<keyword evidence="5" id="KW-0963">Cytoplasm</keyword>
<evidence type="ECO:0000256" key="3">
    <source>
        <dbReference type="ARBA" id="ARBA00005628"/>
    </source>
</evidence>
<dbReference type="SUPFAM" id="SSF56784">
    <property type="entry name" value="HAD-like"/>
    <property type="match status" value="1"/>
</dbReference>
<evidence type="ECO:0000256" key="9">
    <source>
        <dbReference type="ARBA" id="ARBA00031828"/>
    </source>
</evidence>
<evidence type="ECO:0000256" key="5">
    <source>
        <dbReference type="ARBA" id="ARBA00022490"/>
    </source>
</evidence>
<feature type="non-terminal residue" evidence="10">
    <location>
        <position position="1"/>
    </location>
</feature>
<accession>A0A381P3T8</accession>
<dbReference type="InterPro" id="IPR006549">
    <property type="entry name" value="HAD-SF_hydro_IIIA"/>
</dbReference>
<evidence type="ECO:0000256" key="6">
    <source>
        <dbReference type="ARBA" id="ARBA00022723"/>
    </source>
</evidence>
<dbReference type="GO" id="GO:0005737">
    <property type="term" value="C:cytoplasm"/>
    <property type="evidence" value="ECO:0007669"/>
    <property type="project" value="UniProtKB-SubCell"/>
</dbReference>
<dbReference type="NCBIfam" id="TIGR01656">
    <property type="entry name" value="Histidinol-ppas"/>
    <property type="match status" value="1"/>
</dbReference>
<dbReference type="Pfam" id="PF08645">
    <property type="entry name" value="PNK3P"/>
    <property type="match status" value="1"/>
</dbReference>
<reference evidence="10" key="1">
    <citation type="submission" date="2018-05" db="EMBL/GenBank/DDBJ databases">
        <authorList>
            <person name="Lanie J.A."/>
            <person name="Ng W.-L."/>
            <person name="Kazmierczak K.M."/>
            <person name="Andrzejewski T.M."/>
            <person name="Davidsen T.M."/>
            <person name="Wayne K.J."/>
            <person name="Tettelin H."/>
            <person name="Glass J.I."/>
            <person name="Rusch D."/>
            <person name="Podicherti R."/>
            <person name="Tsui H.-C.T."/>
            <person name="Winkler M.E."/>
        </authorList>
    </citation>
    <scope>NUCLEOTIDE SEQUENCE</scope>
</reference>
<gene>
    <name evidence="10" type="ORF">METZ01_LOCUS14460</name>
</gene>
<evidence type="ECO:0000256" key="8">
    <source>
        <dbReference type="ARBA" id="ARBA00023277"/>
    </source>
</evidence>
<dbReference type="AlphaFoldDB" id="A0A381P3T8"/>
<evidence type="ECO:0000313" key="10">
    <source>
        <dbReference type="EMBL" id="SUZ61606.1"/>
    </source>
</evidence>
<comment type="similarity">
    <text evidence="3">Belongs to the GmhB family.</text>
</comment>
<dbReference type="GO" id="GO:0016791">
    <property type="term" value="F:phosphatase activity"/>
    <property type="evidence" value="ECO:0007669"/>
    <property type="project" value="InterPro"/>
</dbReference>
<comment type="cofactor">
    <cofactor evidence="1">
        <name>Mg(2+)</name>
        <dbReference type="ChEBI" id="CHEBI:18420"/>
    </cofactor>
</comment>
<dbReference type="GO" id="GO:0005975">
    <property type="term" value="P:carbohydrate metabolic process"/>
    <property type="evidence" value="ECO:0007669"/>
    <property type="project" value="InterPro"/>
</dbReference>
<dbReference type="EMBL" id="UINC01000815">
    <property type="protein sequence ID" value="SUZ61606.1"/>
    <property type="molecule type" value="Genomic_DNA"/>
</dbReference>
<proteinExistence type="inferred from homology"/>
<protein>
    <recommendedName>
        <fullName evidence="9">D,D-heptose 1,7-bisphosphate phosphatase</fullName>
    </recommendedName>
</protein>
<dbReference type="PANTHER" id="PTHR42891">
    <property type="entry name" value="D-GLYCERO-BETA-D-MANNO-HEPTOSE-1,7-BISPHOSPHATE 7-PHOSPHATASE"/>
    <property type="match status" value="1"/>
</dbReference>
<dbReference type="PIRSF" id="PIRSF004682">
    <property type="entry name" value="GmhB"/>
    <property type="match status" value="1"/>
</dbReference>
<comment type="subunit">
    <text evidence="4">Monomer.</text>
</comment>
<evidence type="ECO:0000256" key="4">
    <source>
        <dbReference type="ARBA" id="ARBA00011245"/>
    </source>
</evidence>
<dbReference type="GO" id="GO:0046872">
    <property type="term" value="F:metal ion binding"/>
    <property type="evidence" value="ECO:0007669"/>
    <property type="project" value="UniProtKB-KW"/>
</dbReference>
<dbReference type="InterPro" id="IPR013954">
    <property type="entry name" value="PNK3P"/>
</dbReference>
<evidence type="ECO:0000256" key="1">
    <source>
        <dbReference type="ARBA" id="ARBA00001946"/>
    </source>
</evidence>
<dbReference type="PANTHER" id="PTHR42891:SF1">
    <property type="entry name" value="D-GLYCERO-BETA-D-MANNO-HEPTOSE-1,7-BISPHOSPHATE 7-PHOSPHATASE"/>
    <property type="match status" value="1"/>
</dbReference>
<dbReference type="NCBIfam" id="TIGR01662">
    <property type="entry name" value="HAD-SF-IIIA"/>
    <property type="match status" value="1"/>
</dbReference>
<evidence type="ECO:0000256" key="2">
    <source>
        <dbReference type="ARBA" id="ARBA00004496"/>
    </source>
</evidence>
<dbReference type="InterPro" id="IPR004446">
    <property type="entry name" value="Heptose_bisP_phosphatase"/>
</dbReference>
<evidence type="ECO:0000256" key="7">
    <source>
        <dbReference type="ARBA" id="ARBA00022801"/>
    </source>
</evidence>
<dbReference type="InterPro" id="IPR006543">
    <property type="entry name" value="Histidinol-phos"/>
</dbReference>
<organism evidence="10">
    <name type="scientific">marine metagenome</name>
    <dbReference type="NCBI Taxonomy" id="408172"/>
    <lineage>
        <taxon>unclassified sequences</taxon>
        <taxon>metagenomes</taxon>
        <taxon>ecological metagenomes</taxon>
    </lineage>
</organism>
<dbReference type="InterPro" id="IPR036412">
    <property type="entry name" value="HAD-like_sf"/>
</dbReference>
<comment type="subcellular location">
    <subcellularLocation>
        <location evidence="2">Cytoplasm</location>
    </subcellularLocation>
</comment>
<keyword evidence="6" id="KW-0479">Metal-binding</keyword>
<sequence>VVLLPGVATALTDLREAGFALVVVTNQSGIARGLYSEDEYRTVAKRLDDLLAESGSPVDATMYCPHHPDFGPACECRKPGTGMYQRAASELGLDLADSYYVGDKVLDVTPSLEWGGVGVLVRTGYDVDESAQLPADTAVVDDLMEAARFILSRD</sequence>
<keyword evidence="7" id="KW-0378">Hydrolase</keyword>
<dbReference type="InterPro" id="IPR023214">
    <property type="entry name" value="HAD_sf"/>
</dbReference>
<keyword evidence="8" id="KW-0119">Carbohydrate metabolism</keyword>
<name>A0A381P3T8_9ZZZZ</name>
<dbReference type="Gene3D" id="3.40.50.1000">
    <property type="entry name" value="HAD superfamily/HAD-like"/>
    <property type="match status" value="1"/>
</dbReference>